<name>A0A1F4X6A9_UNCKA</name>
<dbReference type="InterPro" id="IPR036465">
    <property type="entry name" value="vWFA_dom_sf"/>
</dbReference>
<dbReference type="InterPro" id="IPR037214">
    <property type="entry name" value="TROVE_dom_sf"/>
</dbReference>
<evidence type="ECO:0000313" key="1">
    <source>
        <dbReference type="EMBL" id="OGC77235.1"/>
    </source>
</evidence>
<evidence type="ECO:0000313" key="2">
    <source>
        <dbReference type="Proteomes" id="UP000176815"/>
    </source>
</evidence>
<dbReference type="CDD" id="cd00198">
    <property type="entry name" value="vWFA"/>
    <property type="match status" value="1"/>
</dbReference>
<gene>
    <name evidence="1" type="ORF">A2619_04440</name>
</gene>
<accession>A0A1F4X6A9</accession>
<proteinExistence type="predicted"/>
<reference evidence="1 2" key="1">
    <citation type="journal article" date="2016" name="Nat. Commun.">
        <title>Thousands of microbial genomes shed light on interconnected biogeochemical processes in an aquifer system.</title>
        <authorList>
            <person name="Anantharaman K."/>
            <person name="Brown C.T."/>
            <person name="Hug L.A."/>
            <person name="Sharon I."/>
            <person name="Castelle C.J."/>
            <person name="Probst A.J."/>
            <person name="Thomas B.C."/>
            <person name="Singh A."/>
            <person name="Wilkins M.J."/>
            <person name="Karaoz U."/>
            <person name="Brodie E.L."/>
            <person name="Williams K.H."/>
            <person name="Hubbard S.S."/>
            <person name="Banfield J.F."/>
        </authorList>
    </citation>
    <scope>NUCLEOTIDE SEQUENCE [LARGE SCALE GENOMIC DNA]</scope>
</reference>
<evidence type="ECO:0008006" key="3">
    <source>
        <dbReference type="Google" id="ProtNLM"/>
    </source>
</evidence>
<dbReference type="Proteomes" id="UP000176815">
    <property type="component" value="Unassembled WGS sequence"/>
</dbReference>
<dbReference type="SUPFAM" id="SSF53300">
    <property type="entry name" value="vWA-like"/>
    <property type="match status" value="1"/>
</dbReference>
<protein>
    <recommendedName>
        <fullName evidence="3">VWFA domain-containing protein</fullName>
    </recommendedName>
</protein>
<comment type="caution">
    <text evidence="1">The sequence shown here is derived from an EMBL/GenBank/DDBJ whole genome shotgun (WGS) entry which is preliminary data.</text>
</comment>
<organism evidence="1 2">
    <name type="scientific">candidate division WWE3 bacterium RIFOXYD1_FULL_39_9</name>
    <dbReference type="NCBI Taxonomy" id="1802649"/>
    <lineage>
        <taxon>Bacteria</taxon>
        <taxon>Katanobacteria</taxon>
    </lineage>
</organism>
<dbReference type="Gene3D" id="3.40.50.410">
    <property type="entry name" value="von Willebrand factor, type A domain"/>
    <property type="match status" value="1"/>
</dbReference>
<dbReference type="EMBL" id="MEWG01000024">
    <property type="protein sequence ID" value="OGC77235.1"/>
    <property type="molecule type" value="Genomic_DNA"/>
</dbReference>
<dbReference type="AlphaFoldDB" id="A0A1F4X6A9"/>
<sequence>MEKIAASQNQIVNQLLRVGHGNLSIYNDIGLKAVKHEPELFAHIIAWNELKGEVRDSKVAFPILSLRSSKDDELYENAAAHLCKLSPKDFLRACRYHRELPLCQEGGGTWLKQAVRMFIREREKSIGWWDRTVLQHRESMKSLYAIYHVKPNKRAQEILFEKKYPKNSVFQVVKDLKNMKAQEAAGAILNHKIPYLIAVGALGGIKGKSDVILALIERMTGAELITNTNMLQKMGVFENPALKAAYDNGIVRMQKDKKTPSMKITKAAEAVAKTDKKLSAKLHKAQEDKLDNSSIDGDWLVLGDRSGSMQTSIEVARNVAALIARQVKGNVHLVFFNDTPIYFDVTGKTLEQIKNDTKRLTATGSTSIGCGLELIKEKGIVVNGIAVCTDGGDNRSPYFHNAYDDYRRDIGIEPTVYMFHVPGENDRMSSYCESADIQLQKFELGNNVDYYSLPNLIKTMRTSKYSLVDEIMQIPLLTLKDVFKKEGR</sequence>
<dbReference type="SUPFAM" id="SSF140864">
    <property type="entry name" value="TROVE domain-like"/>
    <property type="match status" value="1"/>
</dbReference>